<feature type="chain" id="PRO_5006434060" evidence="1">
    <location>
        <begin position="24"/>
        <end position="187"/>
    </location>
</feature>
<gene>
    <name evidence="2" type="ORF">AOQ72_31485</name>
</gene>
<dbReference type="RefSeq" id="WP_057029230.1">
    <property type="nucleotide sequence ID" value="NZ_LJYF01000031.1"/>
</dbReference>
<dbReference type="STRING" id="108015.GA0061099_1005213"/>
<evidence type="ECO:0000313" key="2">
    <source>
        <dbReference type="EMBL" id="KRP92657.1"/>
    </source>
</evidence>
<keyword evidence="1" id="KW-0732">Signal</keyword>
<dbReference type="OrthoDB" id="8220067at2"/>
<proteinExistence type="predicted"/>
<dbReference type="EMBL" id="LJYF01000031">
    <property type="protein sequence ID" value="KRP92657.1"/>
    <property type="molecule type" value="Genomic_DNA"/>
</dbReference>
<evidence type="ECO:0000313" key="3">
    <source>
        <dbReference type="Proteomes" id="UP000051380"/>
    </source>
</evidence>
<comment type="caution">
    <text evidence="2">The sequence shown here is derived from an EMBL/GenBank/DDBJ whole genome shotgun (WGS) entry which is preliminary data.</text>
</comment>
<evidence type="ECO:0000256" key="1">
    <source>
        <dbReference type="SAM" id="SignalP"/>
    </source>
</evidence>
<protein>
    <submittedName>
        <fullName evidence="2">Uncharacterized protein</fullName>
    </submittedName>
</protein>
<accession>A0A0R3CCE4</accession>
<name>A0A0R3CCE4_9BRAD</name>
<dbReference type="AlphaFoldDB" id="A0A0R3CCE4"/>
<sequence>MRRFIFGLAFVTVSYGAMFPARAEVDKIIHVCDRQERLCPEFRPRVKAPDGWTRDEAASLKYGASMFVPKGKTFGKAEAIIYAEGRYNEDRTELVQWIATSDKDWATTSGDHAKITTLPSVNPKVIINRYDNPSLKDQPIEVIAHYADRDKDGNSYVVRLAVSGRTEAAVLAAVPLLDKMIVGAKIP</sequence>
<dbReference type="Proteomes" id="UP000051380">
    <property type="component" value="Unassembled WGS sequence"/>
</dbReference>
<organism evidence="2 3">
    <name type="scientific">Bradyrhizobium yuanmingense</name>
    <dbReference type="NCBI Taxonomy" id="108015"/>
    <lineage>
        <taxon>Bacteria</taxon>
        <taxon>Pseudomonadati</taxon>
        <taxon>Pseudomonadota</taxon>
        <taxon>Alphaproteobacteria</taxon>
        <taxon>Hyphomicrobiales</taxon>
        <taxon>Nitrobacteraceae</taxon>
        <taxon>Bradyrhizobium</taxon>
    </lineage>
</organism>
<reference evidence="2 3" key="1">
    <citation type="submission" date="2015-09" db="EMBL/GenBank/DDBJ databases">
        <title>Draft Genome Sequence of the Strain BR 3267 (Bradyrhizobium yuanmingense) recommended as inoculant for cowpea in Brazil.</title>
        <authorList>
            <person name="Simoes-Araujo J.L."/>
            <person name="Zilli J.E."/>
        </authorList>
    </citation>
    <scope>NUCLEOTIDE SEQUENCE [LARGE SCALE GENOMIC DNA]</scope>
    <source>
        <strain evidence="2 3">BR3267</strain>
    </source>
</reference>
<feature type="signal peptide" evidence="1">
    <location>
        <begin position="1"/>
        <end position="23"/>
    </location>
</feature>